<organism evidence="1">
    <name type="scientific">uncultured Bacillus sp</name>
    <dbReference type="NCBI Taxonomy" id="83428"/>
    <lineage>
        <taxon>Bacteria</taxon>
        <taxon>Bacillati</taxon>
        <taxon>Bacillota</taxon>
        <taxon>Bacilli</taxon>
        <taxon>Bacillales</taxon>
        <taxon>Bacillaceae</taxon>
        <taxon>Bacillus</taxon>
        <taxon>environmental samples</taxon>
    </lineage>
</organism>
<dbReference type="EMBL" id="KF124290">
    <property type="protein sequence ID" value="AIA91606.1"/>
    <property type="molecule type" value="Genomic_DNA"/>
</dbReference>
<accession>A0A060CFR5</accession>
<dbReference type="AlphaFoldDB" id="A0A060CFR5"/>
<protein>
    <submittedName>
        <fullName evidence="1">Sipho_tail</fullName>
    </submittedName>
</protein>
<evidence type="ECO:0000313" key="1">
    <source>
        <dbReference type="EMBL" id="AIA91606.1"/>
    </source>
</evidence>
<sequence>MCGSFTVKNIPNADDINYHFNSQNSIRVYNASDIVIDPYKQSHELKIIMKHFGGQFTLTNNTTSASWTYKGSMNKSDTLEIDGLNTFKNGNLDNNNTDFGYLTLAQGWNNISVSGASDLDITFSFPFVYID</sequence>
<name>A0A060CFR5_9BACI</name>
<proteinExistence type="predicted"/>
<reference evidence="1" key="1">
    <citation type="journal article" date="2013" name="Environ. Microbiol.">
        <title>Seasonally variable intestinal metagenomes of the red palm weevil (Rhynchophorus ferrugineus).</title>
        <authorList>
            <person name="Jia S."/>
            <person name="Zhang X."/>
            <person name="Zhang G."/>
            <person name="Yin A."/>
            <person name="Zhang S."/>
            <person name="Li F."/>
            <person name="Wang L."/>
            <person name="Zhao D."/>
            <person name="Yun Q."/>
            <person name="Tala"/>
            <person name="Wang J."/>
            <person name="Sun G."/>
            <person name="Baabdullah M."/>
            <person name="Yu X."/>
            <person name="Hu S."/>
            <person name="Al-Mssallem I.S."/>
            <person name="Yu J."/>
        </authorList>
    </citation>
    <scope>NUCLEOTIDE SEQUENCE</scope>
</reference>